<sequence length="189" mass="21729">MRGGILEVLLVNAEGIRHTNLIGTPSYYVVIECGTQVHRSKVSSGEDDKAWWNEKFIFELPLSDWKNLTHLKIRIMDTEFLRESAFIGETMIYLGGIVLEGADRDFIEIKPAPYNVVLDDDTYEGQIKIGIKFITNKEVNVVESRDNIEEENEPRKSICSTLVKLWRMSRGSSCFSANERTQTVRRKIR</sequence>
<protein>
    <recommendedName>
        <fullName evidence="3">C2 domain-containing protein</fullName>
    </recommendedName>
</protein>
<keyword evidence="1" id="KW-0479">Metal-binding</keyword>
<comment type="caution">
    <text evidence="4">The sequence shown here is derived from an EMBL/GenBank/DDBJ whole genome shotgun (WGS) entry which is preliminary data.</text>
</comment>
<dbReference type="EMBL" id="CM031826">
    <property type="protein sequence ID" value="KAG6725405.1"/>
    <property type="molecule type" value="Genomic_DNA"/>
</dbReference>
<dbReference type="PANTHER" id="PTHR46502">
    <property type="entry name" value="C2 DOMAIN-CONTAINING"/>
    <property type="match status" value="1"/>
</dbReference>
<organism evidence="4 5">
    <name type="scientific">Carya illinoinensis</name>
    <name type="common">Pecan</name>
    <dbReference type="NCBI Taxonomy" id="32201"/>
    <lineage>
        <taxon>Eukaryota</taxon>
        <taxon>Viridiplantae</taxon>
        <taxon>Streptophyta</taxon>
        <taxon>Embryophyta</taxon>
        <taxon>Tracheophyta</taxon>
        <taxon>Spermatophyta</taxon>
        <taxon>Magnoliopsida</taxon>
        <taxon>eudicotyledons</taxon>
        <taxon>Gunneridae</taxon>
        <taxon>Pentapetalae</taxon>
        <taxon>rosids</taxon>
        <taxon>fabids</taxon>
        <taxon>Fagales</taxon>
        <taxon>Juglandaceae</taxon>
        <taxon>Carya</taxon>
    </lineage>
</organism>
<evidence type="ECO:0000313" key="4">
    <source>
        <dbReference type="EMBL" id="KAG6725405.1"/>
    </source>
</evidence>
<evidence type="ECO:0000256" key="1">
    <source>
        <dbReference type="ARBA" id="ARBA00022723"/>
    </source>
</evidence>
<evidence type="ECO:0000256" key="2">
    <source>
        <dbReference type="ARBA" id="ARBA00022837"/>
    </source>
</evidence>
<feature type="domain" description="C2" evidence="3">
    <location>
        <begin position="1"/>
        <end position="107"/>
    </location>
</feature>
<dbReference type="PROSITE" id="PS50004">
    <property type="entry name" value="C2"/>
    <property type="match status" value="1"/>
</dbReference>
<dbReference type="InterPro" id="IPR000008">
    <property type="entry name" value="C2_dom"/>
</dbReference>
<evidence type="ECO:0000259" key="3">
    <source>
        <dbReference type="PROSITE" id="PS50004"/>
    </source>
</evidence>
<dbReference type="AlphaFoldDB" id="A0A922JZ00"/>
<dbReference type="Proteomes" id="UP000811246">
    <property type="component" value="Chromosome 2"/>
</dbReference>
<proteinExistence type="predicted"/>
<dbReference type="SMART" id="SM00239">
    <property type="entry name" value="C2"/>
    <property type="match status" value="1"/>
</dbReference>
<dbReference type="GO" id="GO:0046872">
    <property type="term" value="F:metal ion binding"/>
    <property type="evidence" value="ECO:0007669"/>
    <property type="project" value="UniProtKB-KW"/>
</dbReference>
<name>A0A922JZ00_CARIL</name>
<keyword evidence="2" id="KW-0106">Calcium</keyword>
<dbReference type="PANTHER" id="PTHR46502:SF14">
    <property type="entry name" value="CALCIUM-DEPENDENT LIPID-BINDING (CALB DOMAIN) FAMILY PROTEIN"/>
    <property type="match status" value="1"/>
</dbReference>
<gene>
    <name evidence="4" type="ORF">I3842_02G030900</name>
</gene>
<accession>A0A922JZ00</accession>
<dbReference type="Pfam" id="PF00168">
    <property type="entry name" value="C2"/>
    <property type="match status" value="1"/>
</dbReference>
<reference evidence="4" key="1">
    <citation type="submission" date="2021-01" db="EMBL/GenBank/DDBJ databases">
        <authorList>
            <person name="Lovell J.T."/>
            <person name="Bentley N."/>
            <person name="Bhattarai G."/>
            <person name="Jenkins J.W."/>
            <person name="Sreedasyam A."/>
            <person name="Alarcon Y."/>
            <person name="Bock C."/>
            <person name="Boston L."/>
            <person name="Carlson J."/>
            <person name="Cervantes K."/>
            <person name="Clermont K."/>
            <person name="Krom N."/>
            <person name="Kubenka K."/>
            <person name="Mamidi S."/>
            <person name="Mattison C."/>
            <person name="Monteros M."/>
            <person name="Pisani C."/>
            <person name="Plott C."/>
            <person name="Rajasekar S."/>
            <person name="Rhein H.S."/>
            <person name="Rohla C."/>
            <person name="Song M."/>
            <person name="Hilaire R.S."/>
            <person name="Shu S."/>
            <person name="Wells L."/>
            <person name="Wang X."/>
            <person name="Webber J."/>
            <person name="Heerema R.J."/>
            <person name="Klein P."/>
            <person name="Conner P."/>
            <person name="Grauke L."/>
            <person name="Grimwood J."/>
            <person name="Schmutz J."/>
            <person name="Randall J.J."/>
        </authorList>
    </citation>
    <scope>NUCLEOTIDE SEQUENCE</scope>
    <source>
        <tissue evidence="4">Leaf</tissue>
    </source>
</reference>
<evidence type="ECO:0000313" key="5">
    <source>
        <dbReference type="Proteomes" id="UP000811246"/>
    </source>
</evidence>